<dbReference type="Proteomes" id="UP000005239">
    <property type="component" value="Unassembled WGS sequence"/>
</dbReference>
<proteinExistence type="predicted"/>
<protein>
    <submittedName>
        <fullName evidence="2">Uncharacterized protein</fullName>
    </submittedName>
</protein>
<evidence type="ECO:0000313" key="2">
    <source>
        <dbReference type="EnsemblMetazoa" id="PPA45051.1"/>
    </source>
</evidence>
<accession>A0A2A6BCW6</accession>
<dbReference type="EnsemblMetazoa" id="PPA45051.1">
    <property type="protein sequence ID" value="PPA45051.1"/>
    <property type="gene ID" value="WBGene00283420"/>
</dbReference>
<reference evidence="2" key="2">
    <citation type="submission" date="2022-06" db="UniProtKB">
        <authorList>
            <consortium name="EnsemblMetazoa"/>
        </authorList>
    </citation>
    <scope>IDENTIFICATION</scope>
    <source>
        <strain evidence="2">PS312</strain>
    </source>
</reference>
<feature type="compositionally biased region" description="Basic residues" evidence="1">
    <location>
        <begin position="88"/>
        <end position="103"/>
    </location>
</feature>
<gene>
    <name evidence="2" type="primary">WBGene00283420</name>
</gene>
<organism evidence="2 3">
    <name type="scientific">Pristionchus pacificus</name>
    <name type="common">Parasitic nematode worm</name>
    <dbReference type="NCBI Taxonomy" id="54126"/>
    <lineage>
        <taxon>Eukaryota</taxon>
        <taxon>Metazoa</taxon>
        <taxon>Ecdysozoa</taxon>
        <taxon>Nematoda</taxon>
        <taxon>Chromadorea</taxon>
        <taxon>Rhabditida</taxon>
        <taxon>Rhabditina</taxon>
        <taxon>Diplogasteromorpha</taxon>
        <taxon>Diplogasteroidea</taxon>
        <taxon>Neodiplogasteridae</taxon>
        <taxon>Pristionchus</taxon>
    </lineage>
</organism>
<accession>A0A8R1V2F7</accession>
<dbReference type="AlphaFoldDB" id="A0A2A6BCW6"/>
<keyword evidence="3" id="KW-1185">Reference proteome</keyword>
<sequence>MFCSPQEPAQIRDLRTKVDQLRKDRTHVEKHLMKRQARKESQQIGKTVDKVGNQEEIIERIDKKELIIHAEPHDMNARVPDLQRHQRRIAAHQRTKRASKRTIRQIGRESRIHAASTAR</sequence>
<reference evidence="3" key="1">
    <citation type="journal article" date="2008" name="Nat. Genet.">
        <title>The Pristionchus pacificus genome provides a unique perspective on nematode lifestyle and parasitism.</title>
        <authorList>
            <person name="Dieterich C."/>
            <person name="Clifton S.W."/>
            <person name="Schuster L.N."/>
            <person name="Chinwalla A."/>
            <person name="Delehaunty K."/>
            <person name="Dinkelacker I."/>
            <person name="Fulton L."/>
            <person name="Fulton R."/>
            <person name="Godfrey J."/>
            <person name="Minx P."/>
            <person name="Mitreva M."/>
            <person name="Roeseler W."/>
            <person name="Tian H."/>
            <person name="Witte H."/>
            <person name="Yang S.P."/>
            <person name="Wilson R.K."/>
            <person name="Sommer R.J."/>
        </authorList>
    </citation>
    <scope>NUCLEOTIDE SEQUENCE [LARGE SCALE GENOMIC DNA]</scope>
    <source>
        <strain evidence="3">PS312</strain>
    </source>
</reference>
<evidence type="ECO:0000313" key="3">
    <source>
        <dbReference type="Proteomes" id="UP000005239"/>
    </source>
</evidence>
<feature type="region of interest" description="Disordered" evidence="1">
    <location>
        <begin position="88"/>
        <end position="119"/>
    </location>
</feature>
<evidence type="ECO:0000256" key="1">
    <source>
        <dbReference type="SAM" id="MobiDB-lite"/>
    </source>
</evidence>
<name>A0A2A6BCW6_PRIPA</name>